<evidence type="ECO:0000313" key="3">
    <source>
        <dbReference type="Proteomes" id="UP000056750"/>
    </source>
</evidence>
<dbReference type="PROSITE" id="PS51459">
    <property type="entry name" value="FIDO"/>
    <property type="match status" value="1"/>
</dbReference>
<gene>
    <name evidence="2" type="ORF">AVL57_00820</name>
</gene>
<dbReference type="SUPFAM" id="SSF140931">
    <property type="entry name" value="Fic-like"/>
    <property type="match status" value="1"/>
</dbReference>
<dbReference type="Gene3D" id="1.10.3290.10">
    <property type="entry name" value="Fido-like domain"/>
    <property type="match status" value="1"/>
</dbReference>
<proteinExistence type="predicted"/>
<dbReference type="RefSeq" id="WP_061093754.1">
    <property type="nucleotide sequence ID" value="NZ_CP013927.1"/>
</dbReference>
<dbReference type="InterPro" id="IPR003812">
    <property type="entry name" value="Fido"/>
</dbReference>
<dbReference type="PANTHER" id="PTHR13504:SF38">
    <property type="entry name" value="FIDO DOMAIN-CONTAINING PROTEIN"/>
    <property type="match status" value="1"/>
</dbReference>
<accession>A0ABN4LUZ1</accession>
<sequence>MGQLYFISSDAESKAYSKKVGTGKLKRIRAGIYTDAAYAEIDQLVLSNWAKVVHFLYPEAVATHITAEKLMPVNGVVYVTVSLKVRKTIKVADSLVIHLLPGDVDVLTEQFLPELSRSEMTRLLLENLQIAHKDKELVKSLGKVWVEEKLCSILDRHGEAELNSIRDKASAHAEVLGMEREAKILDGLVGSILATRPVRNLESVRAIAQVNKTPFDPHRITLLEGLAAYLKQCNFDNRPYAYNAAGWRNLSFYESYFSNYIEGTEFEIDEAERIVFEKAPIDNRHQDSHDVLSVFNVVSDYTDMSTVPENPDELFNLLINRHAIIMHERPEKGPGVIKKVANKAGDSVFVQPEHVEGTLSQAFPLYQSLPQGLARAIFIQFLVAEVHPFDDGNGRLSRIMMNAELVVCESHKLIVPTVHRESYLNGLRQATRMGKFRTLTKVFADLHAYTASIEWNDYGEAKATLKAHMADQLPDQGVARFNREIVKHKNILPAG</sequence>
<name>A0ABN4LUZ1_9ALTE</name>
<protein>
    <submittedName>
        <fullName evidence="2">Cell filamentation protein Fic</fullName>
    </submittedName>
</protein>
<dbReference type="Pfam" id="PF02661">
    <property type="entry name" value="Fic"/>
    <property type="match status" value="1"/>
</dbReference>
<dbReference type="PANTHER" id="PTHR13504">
    <property type="entry name" value="FIDO DOMAIN-CONTAINING PROTEIN DDB_G0283145"/>
    <property type="match status" value="1"/>
</dbReference>
<organism evidence="2 3">
    <name type="scientific">Alteromonas stellipolaris</name>
    <dbReference type="NCBI Taxonomy" id="233316"/>
    <lineage>
        <taxon>Bacteria</taxon>
        <taxon>Pseudomonadati</taxon>
        <taxon>Pseudomonadota</taxon>
        <taxon>Gammaproteobacteria</taxon>
        <taxon>Alteromonadales</taxon>
        <taxon>Alteromonadaceae</taxon>
        <taxon>Alteromonas/Salinimonas group</taxon>
        <taxon>Alteromonas</taxon>
    </lineage>
</organism>
<dbReference type="InterPro" id="IPR036597">
    <property type="entry name" value="Fido-like_dom_sf"/>
</dbReference>
<dbReference type="EMBL" id="CP013927">
    <property type="protein sequence ID" value="AMJ76715.1"/>
    <property type="molecule type" value="Genomic_DNA"/>
</dbReference>
<dbReference type="Proteomes" id="UP000056750">
    <property type="component" value="Plasmid pASTE61-200"/>
</dbReference>
<evidence type="ECO:0000313" key="2">
    <source>
        <dbReference type="EMBL" id="AMJ76715.1"/>
    </source>
</evidence>
<dbReference type="InterPro" id="IPR040198">
    <property type="entry name" value="Fido_containing"/>
</dbReference>
<reference evidence="2 3" key="1">
    <citation type="submission" date="2015-12" db="EMBL/GenBank/DDBJ databases">
        <title>Intraspecies pangenome expansion in the marine bacterium Alteromonas.</title>
        <authorList>
            <person name="Lopez-Perez M."/>
            <person name="Rodriguez-Valera F."/>
        </authorList>
    </citation>
    <scope>NUCLEOTIDE SEQUENCE [LARGE SCALE GENOMIC DNA]</scope>
    <source>
        <strain evidence="2 3">LMG 21861</strain>
        <plasmid evidence="2 3">pASTE61-200</plasmid>
    </source>
</reference>
<keyword evidence="2" id="KW-0614">Plasmid</keyword>
<geneLocation type="plasmid" evidence="2 3">
    <name>pASTE61-200</name>
</geneLocation>
<feature type="domain" description="Fido" evidence="1">
    <location>
        <begin position="313"/>
        <end position="445"/>
    </location>
</feature>
<keyword evidence="3" id="KW-1185">Reference proteome</keyword>
<evidence type="ECO:0000259" key="1">
    <source>
        <dbReference type="PROSITE" id="PS51459"/>
    </source>
</evidence>